<dbReference type="eggNOG" id="KOG2337">
    <property type="taxonomic scope" value="Eukaryota"/>
</dbReference>
<dbReference type="AlphaFoldDB" id="D7MT65"/>
<keyword evidence="3" id="KW-1185">Reference proteome</keyword>
<proteinExistence type="predicted"/>
<dbReference type="HOGENOM" id="CLU_2088146_0_0_1"/>
<dbReference type="Gene3D" id="3.40.140.70">
    <property type="entry name" value="Ubiquitin-like modifier-activating enzyme ATG7 N-terminal domain"/>
    <property type="match status" value="1"/>
</dbReference>
<name>D7MT65_ARALL</name>
<gene>
    <name evidence="2" type="ORF">ARALYDRAFT_919252</name>
</gene>
<sequence>METHMAAAACDTPFNFLKRGSDHLTNRHALPSAFFSPHESKIGALAEKETPPIVLQFAPLNSSVYEGFWYSFSSLKLDKLGIDDSPIPITGRSHWRKDQDFAKLGELYFFGFRRRDH</sequence>
<accession>D7MT65</accession>
<dbReference type="EMBL" id="GL348720">
    <property type="protein sequence ID" value="EFH42628.1"/>
    <property type="molecule type" value="Genomic_DNA"/>
</dbReference>
<protein>
    <recommendedName>
        <fullName evidence="1">Ubiquitin-like modifier-activating enzyme Atg7 N-terminal domain-containing protein</fullName>
    </recommendedName>
</protein>
<dbReference type="Gramene" id="scaffold_802652.1">
    <property type="protein sequence ID" value="scaffold_802652.1"/>
    <property type="gene ID" value="scaffold_802652.1"/>
</dbReference>
<dbReference type="InterPro" id="IPR032197">
    <property type="entry name" value="Atg7_N"/>
</dbReference>
<evidence type="ECO:0000259" key="1">
    <source>
        <dbReference type="Pfam" id="PF16420"/>
    </source>
</evidence>
<evidence type="ECO:0000313" key="2">
    <source>
        <dbReference type="EMBL" id="EFH42628.1"/>
    </source>
</evidence>
<dbReference type="STRING" id="81972.D7MT65"/>
<organism evidence="3">
    <name type="scientific">Arabidopsis lyrata subsp. lyrata</name>
    <name type="common">Lyre-leaved rock-cress</name>
    <dbReference type="NCBI Taxonomy" id="81972"/>
    <lineage>
        <taxon>Eukaryota</taxon>
        <taxon>Viridiplantae</taxon>
        <taxon>Streptophyta</taxon>
        <taxon>Embryophyta</taxon>
        <taxon>Tracheophyta</taxon>
        <taxon>Spermatophyta</taxon>
        <taxon>Magnoliopsida</taxon>
        <taxon>eudicotyledons</taxon>
        <taxon>Gunneridae</taxon>
        <taxon>Pentapetalae</taxon>
        <taxon>rosids</taxon>
        <taxon>malvids</taxon>
        <taxon>Brassicales</taxon>
        <taxon>Brassicaceae</taxon>
        <taxon>Camelineae</taxon>
        <taxon>Arabidopsis</taxon>
    </lineage>
</organism>
<dbReference type="InterPro" id="IPR042522">
    <property type="entry name" value="Atg7_N_1"/>
</dbReference>
<dbReference type="Pfam" id="PF16420">
    <property type="entry name" value="ATG7_N"/>
    <property type="match status" value="1"/>
</dbReference>
<reference evidence="3" key="1">
    <citation type="journal article" date="2011" name="Nat. Genet.">
        <title>The Arabidopsis lyrata genome sequence and the basis of rapid genome size change.</title>
        <authorList>
            <person name="Hu T.T."/>
            <person name="Pattyn P."/>
            <person name="Bakker E.G."/>
            <person name="Cao J."/>
            <person name="Cheng J.-F."/>
            <person name="Clark R.M."/>
            <person name="Fahlgren N."/>
            <person name="Fawcett J.A."/>
            <person name="Grimwood J."/>
            <person name="Gundlach H."/>
            <person name="Haberer G."/>
            <person name="Hollister J.D."/>
            <person name="Ossowski S."/>
            <person name="Ottilar R.P."/>
            <person name="Salamov A.A."/>
            <person name="Schneeberger K."/>
            <person name="Spannagl M."/>
            <person name="Wang X."/>
            <person name="Yang L."/>
            <person name="Nasrallah M.E."/>
            <person name="Bergelson J."/>
            <person name="Carrington J.C."/>
            <person name="Gaut B.S."/>
            <person name="Schmutz J."/>
            <person name="Mayer K.F.X."/>
            <person name="Van de Peer Y."/>
            <person name="Grigoriev I.V."/>
            <person name="Nordborg M."/>
            <person name="Weigel D."/>
            <person name="Guo Y.-L."/>
        </authorList>
    </citation>
    <scope>NUCLEOTIDE SEQUENCE [LARGE SCALE GENOMIC DNA]</scope>
    <source>
        <strain evidence="3">cv. MN47</strain>
    </source>
</reference>
<dbReference type="Proteomes" id="UP000008694">
    <property type="component" value="Unassembled WGS sequence"/>
</dbReference>
<evidence type="ECO:0000313" key="3">
    <source>
        <dbReference type="Proteomes" id="UP000008694"/>
    </source>
</evidence>
<feature type="domain" description="Ubiquitin-like modifier-activating enzyme Atg7 N-terminal" evidence="1">
    <location>
        <begin position="55"/>
        <end position="99"/>
    </location>
</feature>